<reference evidence="9 10" key="2">
    <citation type="submission" date="2018-10" db="EMBL/GenBank/DDBJ databases">
        <authorList>
            <consortium name="Pathogen Informatics"/>
        </authorList>
    </citation>
    <scope>NUCLEOTIDE SEQUENCE [LARGE SCALE GENOMIC DNA]</scope>
</reference>
<comment type="catalytic activity">
    <reaction evidence="8">
        <text>diphosphate + H2O = 2 phosphate + H(+)</text>
        <dbReference type="Rhea" id="RHEA:24576"/>
        <dbReference type="ChEBI" id="CHEBI:15377"/>
        <dbReference type="ChEBI" id="CHEBI:15378"/>
        <dbReference type="ChEBI" id="CHEBI:33019"/>
        <dbReference type="ChEBI" id="CHEBI:43474"/>
        <dbReference type="EC" id="3.6.1.1"/>
    </reaction>
</comment>
<dbReference type="GO" id="GO:0004427">
    <property type="term" value="F:inorganic diphosphate phosphatase activity"/>
    <property type="evidence" value="ECO:0007669"/>
    <property type="project" value="UniProtKB-EC"/>
</dbReference>
<dbReference type="STRING" id="51028.A0A0N4V2A2"/>
<dbReference type="Gene3D" id="3.90.80.10">
    <property type="entry name" value="Inorganic pyrophosphatase"/>
    <property type="match status" value="1"/>
</dbReference>
<evidence type="ECO:0000256" key="4">
    <source>
        <dbReference type="ARBA" id="ARBA00022723"/>
    </source>
</evidence>
<dbReference type="WBParaSite" id="EVEC_0000411901-mRNA-1">
    <property type="protein sequence ID" value="EVEC_0000411901-mRNA-1"/>
    <property type="gene ID" value="EVEC_0000411901"/>
</dbReference>
<dbReference type="EMBL" id="UXUI01007694">
    <property type="protein sequence ID" value="VDD88710.1"/>
    <property type="molecule type" value="Genomic_DNA"/>
</dbReference>
<reference evidence="11" key="1">
    <citation type="submission" date="2017-02" db="UniProtKB">
        <authorList>
            <consortium name="WormBaseParasite"/>
        </authorList>
    </citation>
    <scope>IDENTIFICATION</scope>
</reference>
<dbReference type="PANTHER" id="PTHR10286">
    <property type="entry name" value="INORGANIC PYROPHOSPHATASE"/>
    <property type="match status" value="1"/>
</dbReference>
<evidence type="ECO:0000256" key="1">
    <source>
        <dbReference type="ARBA" id="ARBA00001946"/>
    </source>
</evidence>
<sequence length="283" mass="32723">MYTIEEHGSPYSLEYRVFFKDSTGYISPWHDIPLYADRENKIYNMVVEIPRWTNAKMEIATKEAMNPIHQDVKKGVPRFVDNVFPHHGYIWNYGALPQTWEDPGHVDEETQTKGDNDPIDVIEIGSKIFRRGSVVQVKVLGVICLVDDGETDWKLLTISVSDPIANELNSLDDVEKHFPGLMKATHEWFRVYKIPAGKAANHFGYDGKFKNADFAHQVIEHTHEFWEALMKNQNPPLNTESKVEIAVNQRSPDKWREIIESQPPLSAPKEIPETLDQWHFIQE</sequence>
<dbReference type="GO" id="GO:0000287">
    <property type="term" value="F:magnesium ion binding"/>
    <property type="evidence" value="ECO:0007669"/>
    <property type="project" value="InterPro"/>
</dbReference>
<protein>
    <recommendedName>
        <fullName evidence="3">inorganic diphosphatase</fullName>
        <ecNumber evidence="3">3.6.1.1</ecNumber>
    </recommendedName>
    <alternativeName>
        <fullName evidence="7">Pyrophosphate phospho-hydrolase</fullName>
    </alternativeName>
</protein>
<dbReference type="GO" id="GO:0005737">
    <property type="term" value="C:cytoplasm"/>
    <property type="evidence" value="ECO:0007669"/>
    <property type="project" value="InterPro"/>
</dbReference>
<comment type="cofactor">
    <cofactor evidence="1">
        <name>Mg(2+)</name>
        <dbReference type="ChEBI" id="CHEBI:18420"/>
    </cofactor>
</comment>
<evidence type="ECO:0000256" key="3">
    <source>
        <dbReference type="ARBA" id="ARBA00012146"/>
    </source>
</evidence>
<keyword evidence="6" id="KW-0460">Magnesium</keyword>
<evidence type="ECO:0000256" key="7">
    <source>
        <dbReference type="ARBA" id="ARBA00032535"/>
    </source>
</evidence>
<dbReference type="InterPro" id="IPR036649">
    <property type="entry name" value="Pyrophosphatase_sf"/>
</dbReference>
<dbReference type="SUPFAM" id="SSF50324">
    <property type="entry name" value="Inorganic pyrophosphatase"/>
    <property type="match status" value="1"/>
</dbReference>
<dbReference type="FunFam" id="3.90.80.10:FF:000009">
    <property type="entry name" value="Inorganic pyrophosphatase"/>
    <property type="match status" value="1"/>
</dbReference>
<dbReference type="OrthoDB" id="1608002at2759"/>
<keyword evidence="4" id="KW-0479">Metal-binding</keyword>
<evidence type="ECO:0000256" key="6">
    <source>
        <dbReference type="ARBA" id="ARBA00022842"/>
    </source>
</evidence>
<evidence type="ECO:0000313" key="10">
    <source>
        <dbReference type="Proteomes" id="UP000274131"/>
    </source>
</evidence>
<name>A0A0N4V2A2_ENTVE</name>
<dbReference type="InterPro" id="IPR008162">
    <property type="entry name" value="Pyrophosphatase"/>
</dbReference>
<dbReference type="Proteomes" id="UP000274131">
    <property type="component" value="Unassembled WGS sequence"/>
</dbReference>
<accession>A0A0N4V2A2</accession>
<evidence type="ECO:0000256" key="5">
    <source>
        <dbReference type="ARBA" id="ARBA00022801"/>
    </source>
</evidence>
<evidence type="ECO:0000256" key="8">
    <source>
        <dbReference type="ARBA" id="ARBA00047820"/>
    </source>
</evidence>
<evidence type="ECO:0000256" key="2">
    <source>
        <dbReference type="ARBA" id="ARBA00006220"/>
    </source>
</evidence>
<evidence type="ECO:0000313" key="9">
    <source>
        <dbReference type="EMBL" id="VDD88710.1"/>
    </source>
</evidence>
<proteinExistence type="inferred from homology"/>
<keyword evidence="10" id="KW-1185">Reference proteome</keyword>
<keyword evidence="5" id="KW-0378">Hydrolase</keyword>
<dbReference type="Pfam" id="PF00719">
    <property type="entry name" value="Pyrophosphatase"/>
    <property type="match status" value="1"/>
</dbReference>
<dbReference type="GO" id="GO:0006796">
    <property type="term" value="P:phosphate-containing compound metabolic process"/>
    <property type="evidence" value="ECO:0007669"/>
    <property type="project" value="InterPro"/>
</dbReference>
<organism evidence="11">
    <name type="scientific">Enterobius vermicularis</name>
    <name type="common">Human pinworm</name>
    <dbReference type="NCBI Taxonomy" id="51028"/>
    <lineage>
        <taxon>Eukaryota</taxon>
        <taxon>Metazoa</taxon>
        <taxon>Ecdysozoa</taxon>
        <taxon>Nematoda</taxon>
        <taxon>Chromadorea</taxon>
        <taxon>Rhabditida</taxon>
        <taxon>Spirurina</taxon>
        <taxon>Oxyuridomorpha</taxon>
        <taxon>Oxyuroidea</taxon>
        <taxon>Oxyuridae</taxon>
        <taxon>Enterobius</taxon>
    </lineage>
</organism>
<dbReference type="AlphaFoldDB" id="A0A0N4V2A2"/>
<dbReference type="PROSITE" id="PS00387">
    <property type="entry name" value="PPASE"/>
    <property type="match status" value="1"/>
</dbReference>
<gene>
    <name evidence="9" type="ORF">EVEC_LOCUS3827</name>
</gene>
<comment type="similarity">
    <text evidence="2">Belongs to the PPase family.</text>
</comment>
<evidence type="ECO:0000313" key="11">
    <source>
        <dbReference type="WBParaSite" id="EVEC_0000411901-mRNA-1"/>
    </source>
</evidence>
<dbReference type="CDD" id="cd00412">
    <property type="entry name" value="pyrophosphatase"/>
    <property type="match status" value="1"/>
</dbReference>
<dbReference type="EC" id="3.6.1.1" evidence="3"/>